<protein>
    <submittedName>
        <fullName evidence="1">Uncharacterized protein</fullName>
    </submittedName>
</protein>
<accession>A0A8E5E9U7</accession>
<name>A0A8E5E9U7_9CAUD</name>
<sequence length="343" mass="37721">MSKRFKTTGNYFVVGDTETGLEEIREAKGNISYKELQGSILFFLVSTGIKISANLYNKDNIVNGDSNDAPFADIAALKKYLDDNTAFSSASGSSGALSIPDKFIFETNTARDTYFTSNPTEKTTGLNILVKQPQLVIERWNGSSWDSSTTVIKGDDGVGLKNILKGIENTNTGAISIAFMTTDGKTYLVETPPLKGDKGLPGDKGDTGEVSLAELQKYPQEAYSSYNYIRRLTRGRGWVLVAKFRFDSSKVKITNVNCLVEFQKSELTADTDYIFRNANNTLQVYFYKSNIGRLDGFNIINLTKSLSHTNNGILDIEVIARKTSSTGKTTSYSVDVTFEGINS</sequence>
<evidence type="ECO:0000313" key="1">
    <source>
        <dbReference type="EMBL" id="QQV91525.1"/>
    </source>
</evidence>
<dbReference type="EMBL" id="MT732474">
    <property type="protein sequence ID" value="QQV91525.1"/>
    <property type="molecule type" value="Genomic_DNA"/>
</dbReference>
<organism evidence="1 2">
    <name type="scientific">Tenacibaculum phage Gundel_1</name>
    <dbReference type="NCBI Taxonomy" id="2745672"/>
    <lineage>
        <taxon>Viruses</taxon>
        <taxon>Duplodnaviria</taxon>
        <taxon>Heunggongvirae</taxon>
        <taxon>Uroviricota</taxon>
        <taxon>Caudoviricetes</taxon>
        <taxon>Pachyviridae</taxon>
        <taxon>Gundelvirus</taxon>
        <taxon>Gundelvirus Gundel</taxon>
    </lineage>
</organism>
<dbReference type="Proteomes" id="UP000693868">
    <property type="component" value="Segment"/>
</dbReference>
<keyword evidence="2" id="KW-1185">Reference proteome</keyword>
<gene>
    <name evidence="1" type="ORF">Gundel1_88</name>
</gene>
<reference evidence="1" key="1">
    <citation type="submission" date="2020-07" db="EMBL/GenBank/DDBJ databases">
        <title>Highly diverse flavobacterial phages as mortality factor during North Sea spring blooms.</title>
        <authorList>
            <person name="Bartlau N."/>
            <person name="Wichels A."/>
            <person name="Krohne G."/>
            <person name="Adriaenssens E.M."/>
            <person name="Heins A."/>
            <person name="Fuchs B.M."/>
            <person name="Amann R."/>
            <person name="Moraru C."/>
        </authorList>
    </citation>
    <scope>NUCLEOTIDE SEQUENCE</scope>
</reference>
<proteinExistence type="predicted"/>
<evidence type="ECO:0000313" key="2">
    <source>
        <dbReference type="Proteomes" id="UP000693868"/>
    </source>
</evidence>